<gene>
    <name evidence="6" type="ORF">NIES2119_03470</name>
</gene>
<dbReference type="OrthoDB" id="457060at2"/>
<dbReference type="PRINTS" id="PR00260">
    <property type="entry name" value="CHEMTRNSDUCR"/>
</dbReference>
<dbReference type="InterPro" id="IPR004090">
    <property type="entry name" value="Chemotax_Me-accpt_rcpt"/>
</dbReference>
<evidence type="ECO:0000256" key="4">
    <source>
        <dbReference type="SAM" id="Phobius"/>
    </source>
</evidence>
<evidence type="ECO:0000313" key="7">
    <source>
        <dbReference type="Proteomes" id="UP000185860"/>
    </source>
</evidence>
<dbReference type="GO" id="GO:0007165">
    <property type="term" value="P:signal transduction"/>
    <property type="evidence" value="ECO:0007669"/>
    <property type="project" value="UniProtKB-KW"/>
</dbReference>
<feature type="domain" description="Methyl-accepting transducer" evidence="5">
    <location>
        <begin position="230"/>
        <end position="466"/>
    </location>
</feature>
<dbReference type="AlphaFoldDB" id="A0A1U7IRN1"/>
<organism evidence="6 7">
    <name type="scientific">[Phormidium ambiguum] IAM M-71</name>
    <dbReference type="NCBI Taxonomy" id="454136"/>
    <lineage>
        <taxon>Bacteria</taxon>
        <taxon>Bacillati</taxon>
        <taxon>Cyanobacteriota</taxon>
        <taxon>Cyanophyceae</taxon>
        <taxon>Oscillatoriophycideae</taxon>
        <taxon>Aerosakkonematales</taxon>
        <taxon>Aerosakkonemataceae</taxon>
        <taxon>Floridanema</taxon>
    </lineage>
</organism>
<name>A0A1U7IRN1_9CYAN</name>
<keyword evidence="1 3" id="KW-0807">Transducer</keyword>
<dbReference type="GO" id="GO:0016020">
    <property type="term" value="C:membrane"/>
    <property type="evidence" value="ECO:0007669"/>
    <property type="project" value="InterPro"/>
</dbReference>
<dbReference type="PROSITE" id="PS50111">
    <property type="entry name" value="CHEMOTAXIS_TRANSDUC_2"/>
    <property type="match status" value="1"/>
</dbReference>
<evidence type="ECO:0000256" key="2">
    <source>
        <dbReference type="ARBA" id="ARBA00029447"/>
    </source>
</evidence>
<keyword evidence="4" id="KW-0812">Transmembrane</keyword>
<protein>
    <recommendedName>
        <fullName evidence="5">Methyl-accepting transducer domain-containing protein</fullName>
    </recommendedName>
</protein>
<dbReference type="GO" id="GO:0006935">
    <property type="term" value="P:chemotaxis"/>
    <property type="evidence" value="ECO:0007669"/>
    <property type="project" value="InterPro"/>
</dbReference>
<dbReference type="Pfam" id="PF00015">
    <property type="entry name" value="MCPsignal"/>
    <property type="match status" value="1"/>
</dbReference>
<evidence type="ECO:0000313" key="6">
    <source>
        <dbReference type="EMBL" id="OKH40019.1"/>
    </source>
</evidence>
<dbReference type="Pfam" id="PF12729">
    <property type="entry name" value="4HB_MCP_1"/>
    <property type="match status" value="1"/>
</dbReference>
<dbReference type="PANTHER" id="PTHR32089">
    <property type="entry name" value="METHYL-ACCEPTING CHEMOTAXIS PROTEIN MCPB"/>
    <property type="match status" value="1"/>
</dbReference>
<accession>A0A1U7IRN1</accession>
<dbReference type="RefSeq" id="WP_073592082.1">
    <property type="nucleotide sequence ID" value="NZ_MRCE01000003.1"/>
</dbReference>
<feature type="transmembrane region" description="Helical" evidence="4">
    <location>
        <begin position="12"/>
        <end position="30"/>
    </location>
</feature>
<dbReference type="Gene3D" id="1.10.287.950">
    <property type="entry name" value="Methyl-accepting chemotaxis protein"/>
    <property type="match status" value="1"/>
</dbReference>
<dbReference type="InterPro" id="IPR004089">
    <property type="entry name" value="MCPsignal_dom"/>
</dbReference>
<dbReference type="STRING" id="454136.NIES2119_03470"/>
<keyword evidence="4" id="KW-0472">Membrane</keyword>
<evidence type="ECO:0000256" key="1">
    <source>
        <dbReference type="ARBA" id="ARBA00023224"/>
    </source>
</evidence>
<comment type="similarity">
    <text evidence="2">Belongs to the methyl-accepting chemotaxis (MCP) protein family.</text>
</comment>
<sequence>MFKQIKLQTQLISSFAVMGAIVLIVGVVGWNGSLRLSDHINTLGKNSLPSIRGLWKINEGQGQVQSSARALANPNLSQEAKDVELKRIQTAWQQINEGFAEYTSAPQTPQEAKVYQQFQINWARWKQDQEEILRLYQASKADREVSESELDEISKFLANEEPKSFNLATEDLLKLLEINSEVANTAQKLALQDVSQINFWIFCGFVVGSIAAFILGIYLSRMLTAKITAMIDTLMSSSTEMAAMVAQQEKITTQQATSVNQTTTAMDELGISSSRSAQQAASATNGAQQAMSLAENGTQAVERTLKGMASLKNKVDAIALQINHLNQQTAQISSITNLVSDIANQTNMLALNAAVEAVRAGEFGKGFAIVASEIRQLADQSKQSAQKINTLIADIQSTISTTVIVTNEGTKTVVDGVKIAQETASAFAGVSDAVNHVFLNSQQIALSSQQQAIAIQQVVEAMNSLNVAAKETASGINQTQVTMQQLKEAALNLKAIV</sequence>
<dbReference type="GO" id="GO:0004888">
    <property type="term" value="F:transmembrane signaling receptor activity"/>
    <property type="evidence" value="ECO:0007669"/>
    <property type="project" value="InterPro"/>
</dbReference>
<dbReference type="Proteomes" id="UP000185860">
    <property type="component" value="Unassembled WGS sequence"/>
</dbReference>
<evidence type="ECO:0000256" key="3">
    <source>
        <dbReference type="PROSITE-ProRule" id="PRU00284"/>
    </source>
</evidence>
<dbReference type="InterPro" id="IPR024478">
    <property type="entry name" value="HlyB_4HB_MCP"/>
</dbReference>
<dbReference type="SMART" id="SM00283">
    <property type="entry name" value="MA"/>
    <property type="match status" value="1"/>
</dbReference>
<comment type="caution">
    <text evidence="6">The sequence shown here is derived from an EMBL/GenBank/DDBJ whole genome shotgun (WGS) entry which is preliminary data.</text>
</comment>
<feature type="transmembrane region" description="Helical" evidence="4">
    <location>
        <begin position="199"/>
        <end position="220"/>
    </location>
</feature>
<dbReference type="EMBL" id="MRCE01000003">
    <property type="protein sequence ID" value="OKH40019.1"/>
    <property type="molecule type" value="Genomic_DNA"/>
</dbReference>
<reference evidence="6 7" key="1">
    <citation type="submission" date="2016-11" db="EMBL/GenBank/DDBJ databases">
        <title>Draft Genome Sequences of Nine Cyanobacterial Strains from Diverse Habitats.</title>
        <authorList>
            <person name="Zhu T."/>
            <person name="Hou S."/>
            <person name="Lu X."/>
            <person name="Hess W.R."/>
        </authorList>
    </citation>
    <scope>NUCLEOTIDE SEQUENCE [LARGE SCALE GENOMIC DNA]</scope>
    <source>
        <strain evidence="6 7">IAM M-71</strain>
    </source>
</reference>
<evidence type="ECO:0000259" key="5">
    <source>
        <dbReference type="PROSITE" id="PS50111"/>
    </source>
</evidence>
<keyword evidence="4" id="KW-1133">Transmembrane helix</keyword>
<proteinExistence type="inferred from homology"/>
<dbReference type="PANTHER" id="PTHR32089:SF112">
    <property type="entry name" value="LYSOZYME-LIKE PROTEIN-RELATED"/>
    <property type="match status" value="1"/>
</dbReference>
<dbReference type="SUPFAM" id="SSF58104">
    <property type="entry name" value="Methyl-accepting chemotaxis protein (MCP) signaling domain"/>
    <property type="match status" value="1"/>
</dbReference>